<dbReference type="SUPFAM" id="SSF47266">
    <property type="entry name" value="4-helical cytokines"/>
    <property type="match status" value="1"/>
</dbReference>
<sequence length="216" mass="24649">MTHKKLMSSLTPSCRHHRVNTESHIPRFSDFFFFFFKPCLHHIFYRVVSCSQKERETFLCEVTMSKERIVAPSASLGRLPADEQLRHLHSALQQCLGLLEDVIRREKEEFGTDGSSEYGRMQNTVKDRLGHLLGSTKLLLVAGDATATLTPAPEVTDGLEKGSSFGLKLWTYRVLQELIHWTLSASQTLHSLQSQREKEAPKAARRGRRGKGRMRK</sequence>
<evidence type="ECO:0000313" key="2">
    <source>
        <dbReference type="Ensembl" id="ENSSFOP00015001315.1"/>
    </source>
</evidence>
<keyword evidence="3" id="KW-1185">Reference proteome</keyword>
<dbReference type="PANTHER" id="PTHR15196:SF1">
    <property type="entry name" value="CILIARY NEUROTROPHIC FACTOR"/>
    <property type="match status" value="1"/>
</dbReference>
<dbReference type="Proteomes" id="UP000694397">
    <property type="component" value="Chromosome 16"/>
</dbReference>
<evidence type="ECO:0000256" key="1">
    <source>
        <dbReference type="SAM" id="MobiDB-lite"/>
    </source>
</evidence>
<dbReference type="InterPro" id="IPR009079">
    <property type="entry name" value="4_helix_cytokine-like_core"/>
</dbReference>
<proteinExistence type="predicted"/>
<reference evidence="2" key="3">
    <citation type="submission" date="2025-09" db="UniProtKB">
        <authorList>
            <consortium name="Ensembl"/>
        </authorList>
    </citation>
    <scope>IDENTIFICATION</scope>
</reference>
<dbReference type="InterPro" id="IPR000151">
    <property type="entry name" value="Ciliary_neurotrophic_fac_CNTF"/>
</dbReference>
<feature type="region of interest" description="Disordered" evidence="1">
    <location>
        <begin position="190"/>
        <end position="216"/>
    </location>
</feature>
<evidence type="ECO:0000313" key="3">
    <source>
        <dbReference type="Proteomes" id="UP000694397"/>
    </source>
</evidence>
<name>A0A8C9QRA2_SCLFO</name>
<dbReference type="AlphaFoldDB" id="A0A8C9QRA2"/>
<accession>A0A8C9QRA2</accession>
<dbReference type="GeneTree" id="ENSGT00540000073610"/>
<reference evidence="2 3" key="1">
    <citation type="submission" date="2019-04" db="EMBL/GenBank/DDBJ databases">
        <authorList>
            <consortium name="Wellcome Sanger Institute Data Sharing"/>
        </authorList>
    </citation>
    <scope>NUCLEOTIDE SEQUENCE [LARGE SCALE GENOMIC DNA]</scope>
</reference>
<protein>
    <submittedName>
        <fullName evidence="2">Ciliary neurotrophic factor</fullName>
    </submittedName>
</protein>
<dbReference type="PANTHER" id="PTHR15196">
    <property type="entry name" value="CILIARY NEUROTROPHIC FACTOR"/>
    <property type="match status" value="1"/>
</dbReference>
<dbReference type="Ensembl" id="ENSSFOT00015001349.2">
    <property type="protein sequence ID" value="ENSSFOP00015001315.1"/>
    <property type="gene ID" value="ENSSFOG00015000941.2"/>
</dbReference>
<dbReference type="GO" id="GO:0005127">
    <property type="term" value="F:ciliary neurotrophic factor receptor binding"/>
    <property type="evidence" value="ECO:0007669"/>
    <property type="project" value="InterPro"/>
</dbReference>
<dbReference type="Gene3D" id="1.20.1250.10">
    <property type="match status" value="1"/>
</dbReference>
<feature type="compositionally biased region" description="Basic residues" evidence="1">
    <location>
        <begin position="203"/>
        <end position="216"/>
    </location>
</feature>
<dbReference type="GO" id="GO:0070120">
    <property type="term" value="P:ciliary neurotrophic factor-mediated signaling pathway"/>
    <property type="evidence" value="ECO:0007669"/>
    <property type="project" value="InterPro"/>
</dbReference>
<organism evidence="2 3">
    <name type="scientific">Scleropages formosus</name>
    <name type="common">Asian bonytongue</name>
    <name type="synonym">Osteoglossum formosum</name>
    <dbReference type="NCBI Taxonomy" id="113540"/>
    <lineage>
        <taxon>Eukaryota</taxon>
        <taxon>Metazoa</taxon>
        <taxon>Chordata</taxon>
        <taxon>Craniata</taxon>
        <taxon>Vertebrata</taxon>
        <taxon>Euteleostomi</taxon>
        <taxon>Actinopterygii</taxon>
        <taxon>Neopterygii</taxon>
        <taxon>Teleostei</taxon>
        <taxon>Osteoglossocephala</taxon>
        <taxon>Osteoglossomorpha</taxon>
        <taxon>Osteoglossiformes</taxon>
        <taxon>Osteoglossidae</taxon>
        <taxon>Scleropages</taxon>
    </lineage>
</organism>
<dbReference type="GO" id="GO:0043524">
    <property type="term" value="P:negative regulation of neuron apoptotic process"/>
    <property type="evidence" value="ECO:0007669"/>
    <property type="project" value="InterPro"/>
</dbReference>
<gene>
    <name evidence="2" type="primary">cntf</name>
</gene>
<reference evidence="2" key="2">
    <citation type="submission" date="2025-08" db="UniProtKB">
        <authorList>
            <consortium name="Ensembl"/>
        </authorList>
    </citation>
    <scope>IDENTIFICATION</scope>
</reference>